<gene>
    <name evidence="3" type="ORF">TSACC_2963</name>
</gene>
<dbReference type="Proteomes" id="UP000076023">
    <property type="component" value="Unassembled WGS sequence"/>
</dbReference>
<protein>
    <submittedName>
        <fullName evidence="3">Tfp pilus assembly protein PilX</fullName>
    </submittedName>
</protein>
<accession>A0A146G6J9</accession>
<dbReference type="OrthoDB" id="173922at2"/>
<reference evidence="4" key="1">
    <citation type="journal article" date="2017" name="Genome Announc.">
        <title>Draft Genome Sequence of Terrimicrobium sacchariphilum NM-5T, a Facultative Anaerobic Soil Bacterium of the Class Spartobacteria.</title>
        <authorList>
            <person name="Qiu Y.L."/>
            <person name="Tourlousse D.M."/>
            <person name="Matsuura N."/>
            <person name="Ohashi A."/>
            <person name="Sekiguchi Y."/>
        </authorList>
    </citation>
    <scope>NUCLEOTIDE SEQUENCE [LARGE SCALE GENOMIC DNA]</scope>
    <source>
        <strain evidence="4">NM-5</strain>
    </source>
</reference>
<dbReference type="STRING" id="690879.TSACC_2963"/>
<proteinExistence type="predicted"/>
<dbReference type="RefSeq" id="WP_075078394.1">
    <property type="nucleotide sequence ID" value="NZ_BDCO01000002.1"/>
</dbReference>
<dbReference type="EMBL" id="BDCO01000002">
    <property type="protein sequence ID" value="GAT32564.1"/>
    <property type="molecule type" value="Genomic_DNA"/>
</dbReference>
<evidence type="ECO:0000256" key="1">
    <source>
        <dbReference type="SAM" id="MobiDB-lite"/>
    </source>
</evidence>
<evidence type="ECO:0000313" key="4">
    <source>
        <dbReference type="Proteomes" id="UP000076023"/>
    </source>
</evidence>
<evidence type="ECO:0000313" key="3">
    <source>
        <dbReference type="EMBL" id="GAT32564.1"/>
    </source>
</evidence>
<dbReference type="AlphaFoldDB" id="A0A146G6J9"/>
<evidence type="ECO:0000256" key="2">
    <source>
        <dbReference type="SAM" id="Phobius"/>
    </source>
</evidence>
<keyword evidence="2" id="KW-0472">Membrane</keyword>
<keyword evidence="2" id="KW-1133">Transmembrane helix</keyword>
<keyword evidence="4" id="KW-1185">Reference proteome</keyword>
<comment type="caution">
    <text evidence="3">The sequence shown here is derived from an EMBL/GenBank/DDBJ whole genome shotgun (WGS) entry which is preliminary data.</text>
</comment>
<sequence>MKALRRSKTGAALVVTLCILVLLTVLVLAYFDRALVQRKISFSSAGQARAQTVALTAMESITGDLIAEMASGSSTNAINGVTILNPSTNGTMRPFRMGSMPDMTNLVRWSAAGSSLWPASGGYSSAGPVRAANGNSTITPSANGRYISLSRWALPQFGTNFTTTNTPSWILLTRSGLLPDAAGAQSMLSQLGNASATNESYVIGRFAYVIYDVGGLLDVAAAGYPASTSANASARKGNQGYADLSQVGLSAGDIASLVEWRNAASISDYTNYLKNHAAEKGFLTTAAGDQAFIGRQDFIDFWKSKISADASLLKNFTTFSREKNAPSFGPRNNASDLGGSNDGIDSSTSTSASSIYAYKDRADDAVAANRFFPNVRVKSAFTRLNGTEAKPGEPLVASRFDLSKLGWVRHDGTCPAGVTDDDIYNTFGLRRNASGAWVYDHGQPGRILTLEEVASQNREPDFFEILQAGILQGSLGLASGNPLTPGSSTGGEYYRLNAMTWESPLVRSDKDGKLVNGQEKYQIMQIGANLIDQADTDGYPTEIILNGESFYGVENLPYINALADTALRPPPGGVVSPNTYQAYVHRWITAALWNPHQNAAIAPATGPARLRLAITSGEGIPKIFGTPAAGPTSYSARVFRPGAISSSVYGANTAGPAWIAFNIADYTNRFAEPQRLTYDKSFTSDSSGGENLNDPNGRIKTSLGWDRAGIYMGWSFSPEHEDKVIECKPLRNAATPSPLPADASYRAANYTWVKPLVVELQYEESAGTWRTYQVLRGFIPSRDGRGDPYMEPTDPGWSKLGAGALNNKNIVPLKDYQDAWVTALLDPRTARLNMPSRKSLTTAETYAVNPIDTSAPVGPRFPKSPTLWSNWVNNSATSAPSYYTDRDAIRRVGDAAGWAGADPLPAGATGQRPLVLDRPFQSVGEIGFAFRDDPWKTLNLISTNSADSALLDLFCIGPETPRDSKFPPAVVAGKVNINSAPEPVLKSLLSGAVRTFNASNPQNVDAQLSSAADIQKLAQAIATRIQSQGPFVNISELPQAFPQDTSVTTANPGNKAQREAMIRALAGTTSTRTWNLMIDVIAQAGRFKPNAANLNDFLVEGERRYWLHVAIDRFTGEVIDQNLEPVFEW</sequence>
<feature type="region of interest" description="Disordered" evidence="1">
    <location>
        <begin position="324"/>
        <end position="350"/>
    </location>
</feature>
<name>A0A146G6J9_TERSA</name>
<keyword evidence="2" id="KW-0812">Transmembrane</keyword>
<organism evidence="3 4">
    <name type="scientific">Terrimicrobium sacchariphilum</name>
    <dbReference type="NCBI Taxonomy" id="690879"/>
    <lineage>
        <taxon>Bacteria</taxon>
        <taxon>Pseudomonadati</taxon>
        <taxon>Verrucomicrobiota</taxon>
        <taxon>Terrimicrobiia</taxon>
        <taxon>Terrimicrobiales</taxon>
        <taxon>Terrimicrobiaceae</taxon>
        <taxon>Terrimicrobium</taxon>
    </lineage>
</organism>
<dbReference type="InParanoid" id="A0A146G6J9"/>
<feature type="transmembrane region" description="Helical" evidence="2">
    <location>
        <begin position="12"/>
        <end position="31"/>
    </location>
</feature>